<dbReference type="RefSeq" id="WP_145348001.1">
    <property type="nucleotide sequence ID" value="NZ_CP036261.1"/>
</dbReference>
<evidence type="ECO:0000313" key="2">
    <source>
        <dbReference type="Proteomes" id="UP000319557"/>
    </source>
</evidence>
<keyword evidence="2" id="KW-1185">Reference proteome</keyword>
<protein>
    <submittedName>
        <fullName evidence="1">Uncharacterized protein</fullName>
    </submittedName>
</protein>
<proteinExistence type="predicted"/>
<organism evidence="1 2">
    <name type="scientific">Rosistilla ulvae</name>
    <dbReference type="NCBI Taxonomy" id="1930277"/>
    <lineage>
        <taxon>Bacteria</taxon>
        <taxon>Pseudomonadati</taxon>
        <taxon>Planctomycetota</taxon>
        <taxon>Planctomycetia</taxon>
        <taxon>Pirellulales</taxon>
        <taxon>Pirellulaceae</taxon>
        <taxon>Rosistilla</taxon>
    </lineage>
</organism>
<reference evidence="1 2" key="1">
    <citation type="submission" date="2019-02" db="EMBL/GenBank/DDBJ databases">
        <title>Deep-cultivation of Planctomycetes and their phenomic and genomic characterization uncovers novel biology.</title>
        <authorList>
            <person name="Wiegand S."/>
            <person name="Jogler M."/>
            <person name="Boedeker C."/>
            <person name="Pinto D."/>
            <person name="Vollmers J."/>
            <person name="Rivas-Marin E."/>
            <person name="Kohn T."/>
            <person name="Peeters S.H."/>
            <person name="Heuer A."/>
            <person name="Rast P."/>
            <person name="Oberbeckmann S."/>
            <person name="Bunk B."/>
            <person name="Jeske O."/>
            <person name="Meyerdierks A."/>
            <person name="Storesund J.E."/>
            <person name="Kallscheuer N."/>
            <person name="Luecker S."/>
            <person name="Lage O.M."/>
            <person name="Pohl T."/>
            <person name="Merkel B.J."/>
            <person name="Hornburger P."/>
            <person name="Mueller R.-W."/>
            <person name="Bruemmer F."/>
            <person name="Labrenz M."/>
            <person name="Spormann A.M."/>
            <person name="Op den Camp H."/>
            <person name="Overmann J."/>
            <person name="Amann R."/>
            <person name="Jetten M.S.M."/>
            <person name="Mascher T."/>
            <person name="Medema M.H."/>
            <person name="Devos D.P."/>
            <person name="Kaster A.-K."/>
            <person name="Ovreas L."/>
            <person name="Rohde M."/>
            <person name="Galperin M.Y."/>
            <person name="Jogler C."/>
        </authorList>
    </citation>
    <scope>NUCLEOTIDE SEQUENCE [LARGE SCALE GENOMIC DNA]</scope>
    <source>
        <strain evidence="1 2">EC9</strain>
    </source>
</reference>
<gene>
    <name evidence="1" type="ORF">EC9_43230</name>
</gene>
<name>A0A517M5I1_9BACT</name>
<evidence type="ECO:0000313" key="1">
    <source>
        <dbReference type="EMBL" id="QDS90119.1"/>
    </source>
</evidence>
<accession>A0A517M5I1</accession>
<dbReference type="Proteomes" id="UP000319557">
    <property type="component" value="Chromosome"/>
</dbReference>
<dbReference type="EMBL" id="CP036261">
    <property type="protein sequence ID" value="QDS90119.1"/>
    <property type="molecule type" value="Genomic_DNA"/>
</dbReference>
<dbReference type="AlphaFoldDB" id="A0A517M5I1"/>
<dbReference type="KEGG" id="ruv:EC9_43230"/>
<sequence>MKSSEASFTADGVQTLNSVCDEFRRQLKAGLLKCGSNSPVAPDDVLRVAEALQQSPWLTKFQEDDSDDSERRAA</sequence>